<sequence length="569" mass="61988">MMTKPLLLSPPITITIISTPKIPQGHFPPFFPQGHTLPLLVEAAGALLLPRLAAVRPPALRLLVAAHARADRDVDPWRRREAEALGHLGQVQLVDVEDGAQRVAGVRVQVAAVAVLGALVEVVVLVDELLQQRLDVGDLVGREVELHHRHARLLEVRQEPDLARLQEHEGSALAVGSARRPADAVDVVARVIGRVDLDDPVYCGDLGGGIGQGKDERKTYIQTTGGDVSADERALLGVAKLEKGVGPLLLLLLAVQVQHRQVDVVEQLGVVLDRVATAEEDNDLLLEVALEEREEQQEALVGVADDVPLLQVLDSAVQLLLVDVDVQRARPQRDAGEILDLCRLRGREEHRLAVVLGQDLDDLAHLVLETDLQYPVRLVDDEGLEVLEDEGRVLQVVQQTAGRRDQQVHALLQLVGLGAAVGAADDDAVRLRVVRHQLPRDAKDLQRQLARRRHDDDTRAVAGLEAQRVKHLDGGDQKGERLAGACLGRAEHVLAAQQRRDAPPLDLGHLGEAHLLYRLHSLLRQIQLGKVVCLGARNGREREALAVGEVGAVRVVGLLRGRLHVLVEV</sequence>
<dbReference type="AlphaFoldDB" id="A0A4U6XMC0"/>
<evidence type="ECO:0000313" key="1">
    <source>
        <dbReference type="EMBL" id="TKW56812.1"/>
    </source>
</evidence>
<evidence type="ECO:0000313" key="2">
    <source>
        <dbReference type="Proteomes" id="UP000310108"/>
    </source>
</evidence>
<reference evidence="1 2" key="1">
    <citation type="journal article" date="2019" name="PLoS ONE">
        <title>Comparative genome analysis indicates high evolutionary potential of pathogenicity genes in Colletotrichum tanaceti.</title>
        <authorList>
            <person name="Lelwala R.V."/>
            <person name="Korhonen P.K."/>
            <person name="Young N.D."/>
            <person name="Scott J.B."/>
            <person name="Ades P.A."/>
            <person name="Gasser R.B."/>
            <person name="Taylor P.W.J."/>
        </authorList>
    </citation>
    <scope>NUCLEOTIDE SEQUENCE [LARGE SCALE GENOMIC DNA]</scope>
    <source>
        <strain evidence="1">BRIP57314</strain>
    </source>
</reference>
<accession>A0A4U6XMC0</accession>
<comment type="caution">
    <text evidence="1">The sequence shown here is derived from an EMBL/GenBank/DDBJ whole genome shotgun (WGS) entry which is preliminary data.</text>
</comment>
<dbReference type="AntiFam" id="ANF00149">
    <property type="entry name" value="Shadow ORF (opposite cshA)"/>
</dbReference>
<organism evidence="1 2">
    <name type="scientific">Colletotrichum tanaceti</name>
    <dbReference type="NCBI Taxonomy" id="1306861"/>
    <lineage>
        <taxon>Eukaryota</taxon>
        <taxon>Fungi</taxon>
        <taxon>Dikarya</taxon>
        <taxon>Ascomycota</taxon>
        <taxon>Pezizomycotina</taxon>
        <taxon>Sordariomycetes</taxon>
        <taxon>Hypocreomycetidae</taxon>
        <taxon>Glomerellales</taxon>
        <taxon>Glomerellaceae</taxon>
        <taxon>Colletotrichum</taxon>
        <taxon>Colletotrichum destructivum species complex</taxon>
    </lineage>
</organism>
<dbReference type="EMBL" id="PJEX01000057">
    <property type="protein sequence ID" value="TKW56812.1"/>
    <property type="molecule type" value="Genomic_DNA"/>
</dbReference>
<dbReference type="Proteomes" id="UP000310108">
    <property type="component" value="Unassembled WGS sequence"/>
</dbReference>
<name>A0A4U6XMC0_9PEZI</name>
<proteinExistence type="predicted"/>
<gene>
    <name evidence="1" type="ORF">CTA1_6381</name>
</gene>
<protein>
    <submittedName>
        <fullName evidence="1">Uncharacterized protein</fullName>
    </submittedName>
</protein>
<keyword evidence="2" id="KW-1185">Reference proteome</keyword>